<proteinExistence type="predicted"/>
<evidence type="ECO:0000313" key="2">
    <source>
        <dbReference type="Proteomes" id="UP000547528"/>
    </source>
</evidence>
<evidence type="ECO:0000313" key="1">
    <source>
        <dbReference type="EMBL" id="MBB3667612.1"/>
    </source>
</evidence>
<comment type="caution">
    <text evidence="1">The sequence shown here is derived from an EMBL/GenBank/DDBJ whole genome shotgun (WGS) entry which is preliminary data.</text>
</comment>
<organism evidence="1 2">
    <name type="scientific">Garicola koreensis</name>
    <dbReference type="NCBI Taxonomy" id="1262554"/>
    <lineage>
        <taxon>Bacteria</taxon>
        <taxon>Bacillati</taxon>
        <taxon>Actinomycetota</taxon>
        <taxon>Actinomycetes</taxon>
        <taxon>Micrococcales</taxon>
        <taxon>Micrococcaceae</taxon>
        <taxon>Garicola</taxon>
    </lineage>
</organism>
<dbReference type="GO" id="GO:0016874">
    <property type="term" value="F:ligase activity"/>
    <property type="evidence" value="ECO:0007669"/>
    <property type="project" value="UniProtKB-KW"/>
</dbReference>
<keyword evidence="2" id="KW-1185">Reference proteome</keyword>
<dbReference type="Proteomes" id="UP000547528">
    <property type="component" value="Unassembled WGS sequence"/>
</dbReference>
<dbReference type="EMBL" id="JACIBT010000002">
    <property type="protein sequence ID" value="MBB3667612.1"/>
    <property type="molecule type" value="Genomic_DNA"/>
</dbReference>
<sequence length="370" mass="40216">MTQSFEKAAGGVGPEGTLDRTPLETFILQELEPKRHEINDWGSVKGHTRLLATTARGRRLHIQRIGGKKSRAYTLSRSGVRLGGIDEQVTTLVSHQALRASASRELTRQYLALSDVPHLPARTFHISQGKAAAAFMDRLGQPVSIKPSSTRARGGSAANLTTAQQLAEAWERAGAACSELAAPRQQVDVEAFLPWVPLRLFVVGEEVVAAVARIPLYVMGDGDQTAHALAEKELHRRNSCAFLERMTNTNAHNLLESLSVDPGTVLRDGDLLVLSHDRIGQRGVGWSVDVTERISPELAALGINATWAFPGLRASAVDMLLPSLSEGHRAIVAHLEPGADLTEFRYPAFGKAQYPNLAIIQRISEAQSRE</sequence>
<name>A0A7W5XP81_9MICC</name>
<reference evidence="1 2" key="1">
    <citation type="submission" date="2020-08" db="EMBL/GenBank/DDBJ databases">
        <title>Sequencing the genomes of 1000 actinobacteria strains.</title>
        <authorList>
            <person name="Klenk H.-P."/>
        </authorList>
    </citation>
    <scope>NUCLEOTIDE SEQUENCE [LARGE SCALE GENOMIC DNA]</scope>
    <source>
        <strain evidence="1 2">DSM 28238</strain>
    </source>
</reference>
<protein>
    <submittedName>
        <fullName evidence="1">D-alanine-D-alanine ligase-like ATP-grasp enzyme</fullName>
    </submittedName>
</protein>
<accession>A0A7W5XP81</accession>
<dbReference type="AlphaFoldDB" id="A0A7W5XP81"/>
<gene>
    <name evidence="1" type="ORF">FHX47_001231</name>
</gene>
<keyword evidence="1" id="KW-0436">Ligase</keyword>
<dbReference type="RefSeq" id="WP_183358024.1">
    <property type="nucleotide sequence ID" value="NZ_BAABKR010000001.1"/>
</dbReference>
<dbReference type="SUPFAM" id="SSF56059">
    <property type="entry name" value="Glutathione synthetase ATP-binding domain-like"/>
    <property type="match status" value="1"/>
</dbReference>